<evidence type="ECO:0000256" key="3">
    <source>
        <dbReference type="ARBA" id="ARBA00022630"/>
    </source>
</evidence>
<comment type="cofactor">
    <cofactor evidence="1">
        <name>FAD</name>
        <dbReference type="ChEBI" id="CHEBI:57692"/>
    </cofactor>
</comment>
<dbReference type="Pfam" id="PF05199">
    <property type="entry name" value="GMC_oxred_C"/>
    <property type="match status" value="1"/>
</dbReference>
<keyword evidence="10" id="KW-1185">Reference proteome</keyword>
<evidence type="ECO:0000256" key="1">
    <source>
        <dbReference type="ARBA" id="ARBA00001974"/>
    </source>
</evidence>
<dbReference type="SUPFAM" id="SSF51905">
    <property type="entry name" value="FAD/NAD(P)-binding domain"/>
    <property type="match status" value="1"/>
</dbReference>
<keyword evidence="3 5" id="KW-0285">Flavoprotein</keyword>
<evidence type="ECO:0000256" key="2">
    <source>
        <dbReference type="ARBA" id="ARBA00010790"/>
    </source>
</evidence>
<evidence type="ECO:0000256" key="6">
    <source>
        <dbReference type="SAM" id="MobiDB-lite"/>
    </source>
</evidence>
<dbReference type="Pfam" id="PF00732">
    <property type="entry name" value="GMC_oxred_N"/>
    <property type="match status" value="1"/>
</dbReference>
<feature type="domain" description="Glucose-methanol-choline oxidoreductase N-terminal" evidence="8">
    <location>
        <begin position="292"/>
        <end position="306"/>
    </location>
</feature>
<dbReference type="SUPFAM" id="SSF54373">
    <property type="entry name" value="FAD-linked reductases, C-terminal domain"/>
    <property type="match status" value="1"/>
</dbReference>
<comment type="similarity">
    <text evidence="2 5">Belongs to the GMC oxidoreductase family.</text>
</comment>
<evidence type="ECO:0000313" key="9">
    <source>
        <dbReference type="EMBL" id="MFC5055997.1"/>
    </source>
</evidence>
<dbReference type="InterPro" id="IPR012132">
    <property type="entry name" value="GMC_OxRdtase"/>
</dbReference>
<gene>
    <name evidence="9" type="ORF">ACFPFM_19850</name>
</gene>
<organism evidence="9 10">
    <name type="scientific">Saccharothrix xinjiangensis</name>
    <dbReference type="NCBI Taxonomy" id="204798"/>
    <lineage>
        <taxon>Bacteria</taxon>
        <taxon>Bacillati</taxon>
        <taxon>Actinomycetota</taxon>
        <taxon>Actinomycetes</taxon>
        <taxon>Pseudonocardiales</taxon>
        <taxon>Pseudonocardiaceae</taxon>
        <taxon>Saccharothrix</taxon>
    </lineage>
</organism>
<dbReference type="Proteomes" id="UP001595833">
    <property type="component" value="Unassembled WGS sequence"/>
</dbReference>
<proteinExistence type="inferred from homology"/>
<evidence type="ECO:0000259" key="8">
    <source>
        <dbReference type="PROSITE" id="PS00624"/>
    </source>
</evidence>
<dbReference type="EMBL" id="JBHSJB010000017">
    <property type="protein sequence ID" value="MFC5055997.1"/>
    <property type="molecule type" value="Genomic_DNA"/>
</dbReference>
<name>A0ABV9Y3A4_9PSEU</name>
<dbReference type="PIRSF" id="PIRSF000137">
    <property type="entry name" value="Alcohol_oxidase"/>
    <property type="match status" value="1"/>
</dbReference>
<dbReference type="PANTHER" id="PTHR11552">
    <property type="entry name" value="GLUCOSE-METHANOL-CHOLINE GMC OXIDOREDUCTASE"/>
    <property type="match status" value="1"/>
</dbReference>
<dbReference type="InterPro" id="IPR007867">
    <property type="entry name" value="GMC_OxRtase_C"/>
</dbReference>
<reference evidence="10" key="1">
    <citation type="journal article" date="2019" name="Int. J. Syst. Evol. Microbiol.">
        <title>The Global Catalogue of Microorganisms (GCM) 10K type strain sequencing project: providing services to taxonomists for standard genome sequencing and annotation.</title>
        <authorList>
            <consortium name="The Broad Institute Genomics Platform"/>
            <consortium name="The Broad Institute Genome Sequencing Center for Infectious Disease"/>
            <person name="Wu L."/>
            <person name="Ma J."/>
        </authorList>
    </citation>
    <scope>NUCLEOTIDE SEQUENCE [LARGE SCALE GENOMIC DNA]</scope>
    <source>
        <strain evidence="10">KCTC 12848</strain>
    </source>
</reference>
<evidence type="ECO:0000256" key="5">
    <source>
        <dbReference type="RuleBase" id="RU003968"/>
    </source>
</evidence>
<dbReference type="InterPro" id="IPR000172">
    <property type="entry name" value="GMC_OxRdtase_N"/>
</dbReference>
<protein>
    <submittedName>
        <fullName evidence="9">GMC family oxidoreductase</fullName>
    </submittedName>
</protein>
<dbReference type="PANTHER" id="PTHR11552:SF147">
    <property type="entry name" value="CHOLINE DEHYDROGENASE, MITOCHONDRIAL"/>
    <property type="match status" value="1"/>
</dbReference>
<keyword evidence="4 5" id="KW-0274">FAD</keyword>
<dbReference type="PROSITE" id="PS00624">
    <property type="entry name" value="GMC_OXRED_2"/>
    <property type="match status" value="1"/>
</dbReference>
<evidence type="ECO:0000256" key="4">
    <source>
        <dbReference type="ARBA" id="ARBA00022827"/>
    </source>
</evidence>
<dbReference type="Gene3D" id="3.50.50.60">
    <property type="entry name" value="FAD/NAD(P)-binding domain"/>
    <property type="match status" value="1"/>
</dbReference>
<feature type="domain" description="Glucose-methanol-choline oxidoreductase N-terminal" evidence="7">
    <location>
        <begin position="120"/>
        <end position="143"/>
    </location>
</feature>
<evidence type="ECO:0000313" key="10">
    <source>
        <dbReference type="Proteomes" id="UP001595833"/>
    </source>
</evidence>
<accession>A0ABV9Y3A4</accession>
<sequence>MDLGAARVLTTPDDHDQATDYPATDAPATCHQATCPTTDDPVRYDYVVVGAGSAGAPLAARLSAHPGRRVLVLEAGPGRDLDAVGVPAAFPTLFGSEVDWAYRTVPQPRLGGRSIRWPRGRALGGSSAINAMMWVRGHPADYDEWAEHAGEQWGHRAVQPYFRRIEGAEEAIAAHHGRGGPLSLRRQLDPNPLTAAYLAACAQVGLPRHEVANGAEPDGAAEAVVTQRGGRRWSTADAYLRPAAGRANLTVLTDAHVTRVLFRGRRAVGVEYLRAGRRTRVHATGEVVLCGGAVNSPHLLLLSGVGPAPQLRDLGVPVVHHSPEVGGGLRDHLVTLVHADCREPITLAGATGLRHVARYLSERRGMLTSNLAEAYAFARSDPRLALPDLELLFVPGPFSDDGLTPPDRHVVTLGAVLLRPRSTGTIRLVSPDPLAVPRIDPGYLGDDEDRRVLTAGLRWCERILAAPALARHLDRDPDRADPVGGDLIEARSQTLYHPVGTCRMGRDAASVVDPDLRVRGTVGLRVADASVMPVLVRGHTHAPSVLVGERAADLIAAAEVAG</sequence>
<evidence type="ECO:0000259" key="7">
    <source>
        <dbReference type="PROSITE" id="PS00623"/>
    </source>
</evidence>
<dbReference type="RefSeq" id="WP_344039720.1">
    <property type="nucleotide sequence ID" value="NZ_BAAAKE010000018.1"/>
</dbReference>
<comment type="caution">
    <text evidence="9">The sequence shown here is derived from an EMBL/GenBank/DDBJ whole genome shotgun (WGS) entry which is preliminary data.</text>
</comment>
<dbReference type="PROSITE" id="PS00623">
    <property type="entry name" value="GMC_OXRED_1"/>
    <property type="match status" value="1"/>
</dbReference>
<dbReference type="Gene3D" id="3.30.560.10">
    <property type="entry name" value="Glucose Oxidase, domain 3"/>
    <property type="match status" value="1"/>
</dbReference>
<dbReference type="InterPro" id="IPR036188">
    <property type="entry name" value="FAD/NAD-bd_sf"/>
</dbReference>
<feature type="region of interest" description="Disordered" evidence="6">
    <location>
        <begin position="1"/>
        <end position="25"/>
    </location>
</feature>